<gene>
    <name evidence="7" type="primary">saqW</name>
</gene>
<dbReference type="Gene3D" id="3.40.462.20">
    <property type="match status" value="1"/>
</dbReference>
<dbReference type="GO" id="GO:0016491">
    <property type="term" value="F:oxidoreductase activity"/>
    <property type="evidence" value="ECO:0007669"/>
    <property type="project" value="UniProtKB-KW"/>
</dbReference>
<dbReference type="SUPFAM" id="SSF56176">
    <property type="entry name" value="FAD-binding/transporter-associated domain-like"/>
    <property type="match status" value="1"/>
</dbReference>
<comment type="similarity">
    <text evidence="2">Belongs to the oxygen-dependent FAD-linked oxidoreductase family.</text>
</comment>
<keyword evidence="4" id="KW-0274">FAD</keyword>
<name>C4NYM5_9ACTN</name>
<accession>C4NYM5</accession>
<evidence type="ECO:0000256" key="5">
    <source>
        <dbReference type="ARBA" id="ARBA00023002"/>
    </source>
</evidence>
<dbReference type="InterPro" id="IPR050416">
    <property type="entry name" value="FAD-linked_Oxidoreductase"/>
</dbReference>
<comment type="cofactor">
    <cofactor evidence="1">
        <name>FAD</name>
        <dbReference type="ChEBI" id="CHEBI:57692"/>
    </cofactor>
</comment>
<sequence>MSVGPADPRYADLVNRGYNRRFVGQPESVRIVHTAAQIAAVLNEAVATGKRVVVRSGGHCFESLVDDPAVQIIIDVSEMRAVYYDAVRQAIAVQSGATLGQVYRTMFLNWGVTIPGGICPEVGVGGHVAGGGYGPLSRRYGLVVDHLYAVEVVTVDATGQARTVVATSDPGDPNRELWWAHTGGGGGSFGVVTRYWFRSPGAAGRPPQQLLPAAPAAMLSKTVTWSWAQLSEADFTRLVRNHGAWNAGNAGSTAPSLHSGLHLNQRAVQPGFTTSIELDVQIDANLPNAEGILDGYIAAVGAGVTTPPTITRTVQPFLKFVFSYETDTGEYGRIKNKSAYLRAPWTDAQIATVYQHLTGPLVGGLLSILLYSYGVKINTVPSAATASPQRDSIMKAWYSVFWADPNLDALNVSQIRAVYHDVHAATGGVPVPDARTDGCYINYPDLDLADPAWNTSGVSAAELYYRGGYPRLQAVKARWDPRNVLRHGLSVALPTRRS</sequence>
<dbReference type="GO" id="GO:0071949">
    <property type="term" value="F:FAD binding"/>
    <property type="evidence" value="ECO:0007669"/>
    <property type="project" value="InterPro"/>
</dbReference>
<keyword evidence="3" id="KW-0285">Flavoprotein</keyword>
<dbReference type="InterPro" id="IPR016169">
    <property type="entry name" value="FAD-bd_PCMH_sub2"/>
</dbReference>
<dbReference type="InterPro" id="IPR012951">
    <property type="entry name" value="BBE"/>
</dbReference>
<evidence type="ECO:0000256" key="1">
    <source>
        <dbReference type="ARBA" id="ARBA00001974"/>
    </source>
</evidence>
<evidence type="ECO:0000256" key="2">
    <source>
        <dbReference type="ARBA" id="ARBA00005466"/>
    </source>
</evidence>
<dbReference type="AlphaFoldDB" id="C4NYM5"/>
<dbReference type="Pfam" id="PF08031">
    <property type="entry name" value="BBE"/>
    <property type="match status" value="1"/>
</dbReference>
<dbReference type="Gene3D" id="3.30.465.10">
    <property type="match status" value="1"/>
</dbReference>
<dbReference type="InterPro" id="IPR006094">
    <property type="entry name" value="Oxid_FAD_bind_N"/>
</dbReference>
<dbReference type="PANTHER" id="PTHR42973:SF39">
    <property type="entry name" value="FAD-BINDING PCMH-TYPE DOMAIN-CONTAINING PROTEIN"/>
    <property type="match status" value="1"/>
</dbReference>
<dbReference type="InterPro" id="IPR016166">
    <property type="entry name" value="FAD-bd_PCMH"/>
</dbReference>
<evidence type="ECO:0000259" key="6">
    <source>
        <dbReference type="PROSITE" id="PS51387"/>
    </source>
</evidence>
<organism evidence="7">
    <name type="scientific">Micromonospora sp. Tu 6368</name>
    <dbReference type="NCBI Taxonomy" id="428986"/>
    <lineage>
        <taxon>Bacteria</taxon>
        <taxon>Bacillati</taxon>
        <taxon>Actinomycetota</taxon>
        <taxon>Actinomycetes</taxon>
        <taxon>Micromonosporales</taxon>
        <taxon>Micromonosporaceae</taxon>
        <taxon>Micromonospora</taxon>
    </lineage>
</organism>
<reference evidence="7" key="2">
    <citation type="journal article" date="2009" name="ChemBioChem">
        <title>Cloning and sequencing of the biosynthetic gene cluster for saquayamycin Z and galtamycin B and the elucidation of the assembly of their saccharide chains.</title>
        <authorList>
            <person name="Erb A."/>
            <person name="Luzhetskyy A."/>
            <person name="Hardter U."/>
            <person name="Bechthold A."/>
        </authorList>
    </citation>
    <scope>NUCLEOTIDE SEQUENCE</scope>
    <source>
        <strain evidence="7">Tu 6368</strain>
    </source>
</reference>
<keyword evidence="5" id="KW-0560">Oxidoreductase</keyword>
<dbReference type="Pfam" id="PF01565">
    <property type="entry name" value="FAD_binding_4"/>
    <property type="match status" value="1"/>
</dbReference>
<dbReference type="InterPro" id="IPR036318">
    <property type="entry name" value="FAD-bd_PCMH-like_sf"/>
</dbReference>
<reference evidence="7" key="1">
    <citation type="journal article" date="2007" name="Appl. Microbiol. Biotechnol.">
        <title>A strategy for cloning glycosyltransferase genes involved in natural product biosynthesis.</title>
        <authorList>
            <person name="Luzhetskyy A."/>
            <person name="Weiss H."/>
            <person name="Charge A."/>
            <person name="Welle E."/>
            <person name="Linnenbrink A."/>
            <person name="Vente A."/>
            <person name="Bechthold A."/>
        </authorList>
    </citation>
    <scope>NUCLEOTIDE SEQUENCE</scope>
    <source>
        <strain evidence="7">Tu 6368</strain>
    </source>
</reference>
<feature type="domain" description="FAD-binding PCMH-type" evidence="6">
    <location>
        <begin position="22"/>
        <end position="202"/>
    </location>
</feature>
<protein>
    <submittedName>
        <fullName evidence="7">SaqW</fullName>
    </submittedName>
</protein>
<dbReference type="PANTHER" id="PTHR42973">
    <property type="entry name" value="BINDING OXIDOREDUCTASE, PUTATIVE (AFU_ORTHOLOGUE AFUA_1G17690)-RELATED"/>
    <property type="match status" value="1"/>
</dbReference>
<dbReference type="PROSITE" id="PS51387">
    <property type="entry name" value="FAD_PCMH"/>
    <property type="match status" value="1"/>
</dbReference>
<evidence type="ECO:0000313" key="7">
    <source>
        <dbReference type="EMBL" id="ACP19379.1"/>
    </source>
</evidence>
<evidence type="ECO:0000256" key="3">
    <source>
        <dbReference type="ARBA" id="ARBA00022630"/>
    </source>
</evidence>
<dbReference type="EMBL" id="FJ670504">
    <property type="protein sequence ID" value="ACP19379.1"/>
    <property type="molecule type" value="Genomic_DNA"/>
</dbReference>
<proteinExistence type="inferred from homology"/>
<evidence type="ECO:0000256" key="4">
    <source>
        <dbReference type="ARBA" id="ARBA00022827"/>
    </source>
</evidence>